<feature type="region of interest" description="Disordered" evidence="1">
    <location>
        <begin position="948"/>
        <end position="1011"/>
    </location>
</feature>
<keyword evidence="3" id="KW-1185">Reference proteome</keyword>
<name>A0AAJ0BI11_9PEZI</name>
<feature type="compositionally biased region" description="Low complexity" evidence="1">
    <location>
        <begin position="687"/>
        <end position="700"/>
    </location>
</feature>
<feature type="compositionally biased region" description="Low complexity" evidence="1">
    <location>
        <begin position="62"/>
        <end position="73"/>
    </location>
</feature>
<feature type="compositionally biased region" description="Polar residues" evidence="1">
    <location>
        <begin position="38"/>
        <end position="57"/>
    </location>
</feature>
<feature type="region of interest" description="Disordered" evidence="1">
    <location>
        <begin position="1"/>
        <end position="74"/>
    </location>
</feature>
<feature type="compositionally biased region" description="Polar residues" evidence="1">
    <location>
        <begin position="885"/>
        <end position="895"/>
    </location>
</feature>
<dbReference type="EMBL" id="MU839830">
    <property type="protein sequence ID" value="KAK1757548.1"/>
    <property type="molecule type" value="Genomic_DNA"/>
</dbReference>
<feature type="compositionally biased region" description="Polar residues" evidence="1">
    <location>
        <begin position="948"/>
        <end position="1004"/>
    </location>
</feature>
<feature type="compositionally biased region" description="Polar residues" evidence="1">
    <location>
        <begin position="357"/>
        <end position="375"/>
    </location>
</feature>
<feature type="compositionally biased region" description="Low complexity" evidence="1">
    <location>
        <begin position="426"/>
        <end position="442"/>
    </location>
</feature>
<reference evidence="2" key="1">
    <citation type="submission" date="2023-06" db="EMBL/GenBank/DDBJ databases">
        <title>Genome-scale phylogeny and comparative genomics of the fungal order Sordariales.</title>
        <authorList>
            <consortium name="Lawrence Berkeley National Laboratory"/>
            <person name="Hensen N."/>
            <person name="Bonometti L."/>
            <person name="Westerberg I."/>
            <person name="Brannstrom I.O."/>
            <person name="Guillou S."/>
            <person name="Cros-Aarteil S."/>
            <person name="Calhoun S."/>
            <person name="Haridas S."/>
            <person name="Kuo A."/>
            <person name="Mondo S."/>
            <person name="Pangilinan J."/>
            <person name="Riley R."/>
            <person name="Labutti K."/>
            <person name="Andreopoulos B."/>
            <person name="Lipzen A."/>
            <person name="Chen C."/>
            <person name="Yanf M."/>
            <person name="Daum C."/>
            <person name="Ng V."/>
            <person name="Clum A."/>
            <person name="Steindorff A."/>
            <person name="Ohm R."/>
            <person name="Martin F."/>
            <person name="Silar P."/>
            <person name="Natvig D."/>
            <person name="Lalanne C."/>
            <person name="Gautier V."/>
            <person name="Ament-Velasquez S.L."/>
            <person name="Kruys A."/>
            <person name="Hutchinson M.I."/>
            <person name="Powell A.J."/>
            <person name="Barry K."/>
            <person name="Miller A.N."/>
            <person name="Grigoriev I.V."/>
            <person name="Debuchy R."/>
            <person name="Gladieux P."/>
            <person name="Thoren M.H."/>
            <person name="Johannesson H."/>
        </authorList>
    </citation>
    <scope>NUCLEOTIDE SEQUENCE</scope>
    <source>
        <strain evidence="2">PSN4</strain>
    </source>
</reference>
<feature type="compositionally biased region" description="Polar residues" evidence="1">
    <location>
        <begin position="272"/>
        <end position="283"/>
    </location>
</feature>
<dbReference type="AlphaFoldDB" id="A0AAJ0BI11"/>
<feature type="compositionally biased region" description="Polar residues" evidence="1">
    <location>
        <begin position="500"/>
        <end position="554"/>
    </location>
</feature>
<feature type="region of interest" description="Disordered" evidence="1">
    <location>
        <begin position="174"/>
        <end position="200"/>
    </location>
</feature>
<feature type="compositionally biased region" description="Polar residues" evidence="1">
    <location>
        <begin position="660"/>
        <end position="680"/>
    </location>
</feature>
<feature type="compositionally biased region" description="Basic residues" evidence="1">
    <location>
        <begin position="289"/>
        <end position="313"/>
    </location>
</feature>
<feature type="compositionally biased region" description="Low complexity" evidence="1">
    <location>
        <begin position="780"/>
        <end position="797"/>
    </location>
</feature>
<gene>
    <name evidence="2" type="ORF">QBC47DRAFT_159297</name>
</gene>
<organism evidence="2 3">
    <name type="scientific">Echria macrotheca</name>
    <dbReference type="NCBI Taxonomy" id="438768"/>
    <lineage>
        <taxon>Eukaryota</taxon>
        <taxon>Fungi</taxon>
        <taxon>Dikarya</taxon>
        <taxon>Ascomycota</taxon>
        <taxon>Pezizomycotina</taxon>
        <taxon>Sordariomycetes</taxon>
        <taxon>Sordariomycetidae</taxon>
        <taxon>Sordariales</taxon>
        <taxon>Schizotheciaceae</taxon>
        <taxon>Echria</taxon>
    </lineage>
</organism>
<feature type="compositionally biased region" description="Low complexity" evidence="1">
    <location>
        <begin position="454"/>
        <end position="464"/>
    </location>
</feature>
<accession>A0AAJ0BI11</accession>
<feature type="compositionally biased region" description="Low complexity" evidence="1">
    <location>
        <begin position="819"/>
        <end position="840"/>
    </location>
</feature>
<sequence>MAAISGTAAAKQTSDSGSVAPFRPVKVTPVPVPVPGLASSQPLSGSRSSTGTKSQTAGGPVTTTPTTTTTPSTAFGVLASTDANLQDATNGFYRDGRIRNPVPSKLKGKTDGSKGNFSVLHLEVVGREATEREGQAKRTSESTELAAKRAFENGYISLRRSRFVHVPDETAAKPEIPVPTPVRVSNPTSRQSPLSPEETKSEQARLLTLLRSLHPVLIVDQICKALAFFGGIPGAPPPADGVFPQSAEANGSGSLFVGWVSEIFPKLGGNGSQQEVSEPSLQFNPPEVKRRRGRPKGSKSSKVRKDKGIKKGPSKAASTAAQAPVADAEESWVDVDEPTMGVTDDVDANVMLLAQAGSPNRPQITNPNQEISQEVTADGEYNQATAGSARTALPGGNAGLDVTADNSSSAKKRGRPKGSKNRPKDSTAASTENAASSQQASQGLEPGQTNTAPQVQPIYQQSQQEEPDESPTVVRSAIPTIAKKKTSKARAPPLKRNPRDQQNSAAATAVQTSEAVNNSHSTLAEASSSRGNQPASQPGSQLGQQDGYRQQTLLQAAPIQHDQPPAAPSPGQGKAAGSSAQKRKRKTGKDTENTSTSSHSQGNDRPSTLGQAAITPTASVDNVSASRPQPSFSAVGPPPAKRQRKGKMDSKQGAPPKQNDYPTGSMVATNVPTNTTSAVVNSPPIPTSATADSLSASAATIRRGQEPATSLPAQPVQHSLTSVPSPHHGHFEVQSPTMENYEAQLQAQLEQQAEHESQPPQPSQPVSAQGRMASSRLIPGHLQQPKQQKQQSHGQPSATQSISPNPQPPPPLKSQTASPVAAQQQTRTPQPPSYSQYRPSNTPFGQQHQQNYGATQHQQGHQQRFTGPSQAAQPQQYSPNAQQPFSSNQQYNSTHQQLGSQQRYQQQLATSSAAATSTYAAQHSPQFGSSTNSAFGATDGTYRGSANNLSTGQYASRSQSGTPTATYRGGSANTGSHTLSQHSSSFGTDSSGGQQRPASTTHSQGIMAGVSSFPSNSANDWGIFDASSLDASSAQNSLSLNSNNYGMTAASVRAPPNTSAGFTSNTLGNFDASSLGNNDRFYGVGRR</sequence>
<feature type="compositionally biased region" description="Acidic residues" evidence="1">
    <location>
        <begin position="327"/>
        <end position="337"/>
    </location>
</feature>
<feature type="region of interest" description="Disordered" evidence="1">
    <location>
        <begin position="91"/>
        <end position="114"/>
    </location>
</feature>
<dbReference type="Proteomes" id="UP001239445">
    <property type="component" value="Unassembled WGS sequence"/>
</dbReference>
<comment type="caution">
    <text evidence="2">The sequence shown here is derived from an EMBL/GenBank/DDBJ whole genome shotgun (WGS) entry which is preliminary data.</text>
</comment>
<feature type="compositionally biased region" description="Basic residues" evidence="1">
    <location>
        <begin position="410"/>
        <end position="421"/>
    </location>
</feature>
<protein>
    <submittedName>
        <fullName evidence="2">Uncharacterized protein</fullName>
    </submittedName>
</protein>
<feature type="compositionally biased region" description="Polar residues" evidence="1">
    <location>
        <begin position="841"/>
        <end position="867"/>
    </location>
</feature>
<evidence type="ECO:0000313" key="2">
    <source>
        <dbReference type="EMBL" id="KAK1757548.1"/>
    </source>
</evidence>
<feature type="compositionally biased region" description="Low complexity" evidence="1">
    <location>
        <begin position="742"/>
        <end position="751"/>
    </location>
</feature>
<feature type="compositionally biased region" description="Low complexity" evidence="1">
    <location>
        <begin position="896"/>
        <end position="909"/>
    </location>
</feature>
<feature type="region of interest" description="Disordered" evidence="1">
    <location>
        <begin position="269"/>
        <end position="909"/>
    </location>
</feature>
<feature type="compositionally biased region" description="Polar residues" evidence="1">
    <location>
        <begin position="593"/>
        <end position="632"/>
    </location>
</feature>
<feature type="compositionally biased region" description="Polar residues" evidence="1">
    <location>
        <begin position="707"/>
        <end position="724"/>
    </location>
</feature>
<feature type="compositionally biased region" description="Polar residues" evidence="1">
    <location>
        <begin position="183"/>
        <end position="194"/>
    </location>
</feature>
<feature type="compositionally biased region" description="Low complexity" evidence="1">
    <location>
        <begin position="868"/>
        <end position="884"/>
    </location>
</feature>
<evidence type="ECO:0000313" key="3">
    <source>
        <dbReference type="Proteomes" id="UP001239445"/>
    </source>
</evidence>
<proteinExistence type="predicted"/>
<evidence type="ECO:0000256" key="1">
    <source>
        <dbReference type="SAM" id="MobiDB-lite"/>
    </source>
</evidence>